<organism evidence="1">
    <name type="scientific">Arundo donax</name>
    <name type="common">Giant reed</name>
    <name type="synonym">Donax arundinaceus</name>
    <dbReference type="NCBI Taxonomy" id="35708"/>
    <lineage>
        <taxon>Eukaryota</taxon>
        <taxon>Viridiplantae</taxon>
        <taxon>Streptophyta</taxon>
        <taxon>Embryophyta</taxon>
        <taxon>Tracheophyta</taxon>
        <taxon>Spermatophyta</taxon>
        <taxon>Magnoliopsida</taxon>
        <taxon>Liliopsida</taxon>
        <taxon>Poales</taxon>
        <taxon>Poaceae</taxon>
        <taxon>PACMAD clade</taxon>
        <taxon>Arundinoideae</taxon>
        <taxon>Arundineae</taxon>
        <taxon>Arundo</taxon>
    </lineage>
</organism>
<dbReference type="EMBL" id="GBRH01205938">
    <property type="protein sequence ID" value="JAD91957.1"/>
    <property type="molecule type" value="Transcribed_RNA"/>
</dbReference>
<reference evidence="1" key="1">
    <citation type="submission" date="2014-09" db="EMBL/GenBank/DDBJ databases">
        <authorList>
            <person name="Magalhaes I.L.F."/>
            <person name="Oliveira U."/>
            <person name="Santos F.R."/>
            <person name="Vidigal T.H.D.A."/>
            <person name="Brescovit A.D."/>
            <person name="Santos A.J."/>
        </authorList>
    </citation>
    <scope>NUCLEOTIDE SEQUENCE</scope>
    <source>
        <tissue evidence="1">Shoot tissue taken approximately 20 cm above the soil surface</tissue>
    </source>
</reference>
<accession>A0A0A9E7K1</accession>
<name>A0A0A9E7K1_ARUDO</name>
<evidence type="ECO:0000313" key="1">
    <source>
        <dbReference type="EMBL" id="JAD91957.1"/>
    </source>
</evidence>
<proteinExistence type="predicted"/>
<reference evidence="1" key="2">
    <citation type="journal article" date="2015" name="Data Brief">
        <title>Shoot transcriptome of the giant reed, Arundo donax.</title>
        <authorList>
            <person name="Barrero R.A."/>
            <person name="Guerrero F.D."/>
            <person name="Moolhuijzen P."/>
            <person name="Goolsby J.A."/>
            <person name="Tidwell J."/>
            <person name="Bellgard S.E."/>
            <person name="Bellgard M.I."/>
        </authorList>
    </citation>
    <scope>NUCLEOTIDE SEQUENCE</scope>
    <source>
        <tissue evidence="1">Shoot tissue taken approximately 20 cm above the soil surface</tissue>
    </source>
</reference>
<protein>
    <submittedName>
        <fullName evidence="1">Uncharacterized protein</fullName>
    </submittedName>
</protein>
<dbReference type="AlphaFoldDB" id="A0A0A9E7K1"/>
<sequence length="41" mass="4912">MRTQCSQMYRMYSLRFKLLVLGVFLGVQIHSIFYVSRQVLV</sequence>